<dbReference type="InterPro" id="IPR048711">
    <property type="entry name" value="WHD_Rv2258c"/>
</dbReference>
<evidence type="ECO:0000259" key="2">
    <source>
        <dbReference type="Pfam" id="PF21320"/>
    </source>
</evidence>
<feature type="domain" description="Methyltransferase" evidence="1">
    <location>
        <begin position="178"/>
        <end position="293"/>
    </location>
</feature>
<dbReference type="Proteomes" id="UP001327225">
    <property type="component" value="Chromosome"/>
</dbReference>
<dbReference type="InterPro" id="IPR029063">
    <property type="entry name" value="SAM-dependent_MTases_sf"/>
</dbReference>
<dbReference type="SUPFAM" id="SSF53335">
    <property type="entry name" value="S-adenosyl-L-methionine-dependent methyltransferases"/>
    <property type="match status" value="1"/>
</dbReference>
<sequence>MTTTQDQNPIESAVAEEFAERMLGVLNDSALGLLLSIGHQVGLFDTMATLPPSTSAEIATAAGLDERYVREWLNGVTTGRVVEHEPTTASYWLPAEHAASLTTAAGPGNLARMMQLVPLLAEVEAQIVGCFTTGGGVGYEAFPRFHALMAEDSTATHDAGLVDHVVPLVPGLRERLSAGATLADVGCGSGHAVNLLARAFPTSRFVGYDFAEEAIEAARKEAAGWGLTNAEFVVRDVAELDAREEYDVVTAFDAIHDQAHPGRVLANVATALKPDGIFLMVDIRASSHVHENLDDPAGTFLYTVSLMHCMTVSLAQGGEGLGTAWGRQTAVRMLEEAGFDSVDVMDVETDPFNSYYVATR</sequence>
<dbReference type="EC" id="2.1.1.-" evidence="3"/>
<dbReference type="GO" id="GO:0032259">
    <property type="term" value="P:methylation"/>
    <property type="evidence" value="ECO:0007669"/>
    <property type="project" value="UniProtKB-KW"/>
</dbReference>
<dbReference type="PANTHER" id="PTHR45128">
    <property type="entry name" value="METHYLTRANSFERASE TYPE 11"/>
    <property type="match status" value="1"/>
</dbReference>
<evidence type="ECO:0000259" key="1">
    <source>
        <dbReference type="Pfam" id="PF13847"/>
    </source>
</evidence>
<organism evidence="3 4">
    <name type="scientific">Nocardioides bizhenqiangii</name>
    <dbReference type="NCBI Taxonomy" id="3095076"/>
    <lineage>
        <taxon>Bacteria</taxon>
        <taxon>Bacillati</taxon>
        <taxon>Actinomycetota</taxon>
        <taxon>Actinomycetes</taxon>
        <taxon>Propionibacteriales</taxon>
        <taxon>Nocardioidaceae</taxon>
        <taxon>Nocardioides</taxon>
    </lineage>
</organism>
<feature type="domain" description="S-adenosylmethionine-dependent methyltransferase Rv2258c-like winged HTH" evidence="2">
    <location>
        <begin position="29"/>
        <end position="102"/>
    </location>
</feature>
<dbReference type="GO" id="GO:0008168">
    <property type="term" value="F:methyltransferase activity"/>
    <property type="evidence" value="ECO:0007669"/>
    <property type="project" value="UniProtKB-KW"/>
</dbReference>
<accession>A0ABZ0ZWP9</accession>
<keyword evidence="3" id="KW-0808">Transferase</keyword>
<proteinExistence type="predicted"/>
<dbReference type="EMBL" id="CP141059">
    <property type="protein sequence ID" value="WQQ28161.1"/>
    <property type="molecule type" value="Genomic_DNA"/>
</dbReference>
<dbReference type="RefSeq" id="WP_322938326.1">
    <property type="nucleotide sequence ID" value="NZ_CP141059.1"/>
</dbReference>
<dbReference type="InterPro" id="IPR053173">
    <property type="entry name" value="SAM-binding_MTase"/>
</dbReference>
<name>A0ABZ0ZWP9_9ACTN</name>
<dbReference type="PANTHER" id="PTHR45128:SF1">
    <property type="entry name" value="S-ADENOSYLMETHIONINE-DEPENDENT METHYLTRANSFERASE RV2258C"/>
    <property type="match status" value="1"/>
</dbReference>
<protein>
    <submittedName>
        <fullName evidence="3">Class I SAM-dependent methyltransferase</fullName>
        <ecNumber evidence="3">2.1.1.-</ecNumber>
    </submittedName>
</protein>
<evidence type="ECO:0000313" key="3">
    <source>
        <dbReference type="EMBL" id="WQQ28161.1"/>
    </source>
</evidence>
<dbReference type="Pfam" id="PF13847">
    <property type="entry name" value="Methyltransf_31"/>
    <property type="match status" value="1"/>
</dbReference>
<dbReference type="Gene3D" id="3.40.50.150">
    <property type="entry name" value="Vaccinia Virus protein VP39"/>
    <property type="match status" value="1"/>
</dbReference>
<gene>
    <name evidence="3" type="ORF">SHK19_07990</name>
</gene>
<dbReference type="Pfam" id="PF21320">
    <property type="entry name" value="WHD_Rv2258c"/>
    <property type="match status" value="1"/>
</dbReference>
<keyword evidence="3" id="KW-0489">Methyltransferase</keyword>
<evidence type="ECO:0000313" key="4">
    <source>
        <dbReference type="Proteomes" id="UP001327225"/>
    </source>
</evidence>
<reference evidence="4" key="1">
    <citation type="submission" date="2023-12" db="EMBL/GenBank/DDBJ databases">
        <title>Novel species in genus Nocardioides.</title>
        <authorList>
            <person name="Zhou H."/>
        </authorList>
    </citation>
    <scope>NUCLEOTIDE SEQUENCE [LARGE SCALE GENOMIC DNA]</scope>
    <source>
        <strain evidence="4">HM61</strain>
    </source>
</reference>
<dbReference type="CDD" id="cd02440">
    <property type="entry name" value="AdoMet_MTases"/>
    <property type="match status" value="1"/>
</dbReference>
<dbReference type="InterPro" id="IPR025714">
    <property type="entry name" value="Methyltranfer_dom"/>
</dbReference>
<keyword evidence="4" id="KW-1185">Reference proteome</keyword>